<dbReference type="InterPro" id="IPR042095">
    <property type="entry name" value="SUMF_sf"/>
</dbReference>
<evidence type="ECO:0000313" key="3">
    <source>
        <dbReference type="Proteomes" id="UP000275925"/>
    </source>
</evidence>
<protein>
    <recommendedName>
        <fullName evidence="1">Sulfatase-modifying factor enzyme-like domain-containing protein</fullName>
    </recommendedName>
</protein>
<dbReference type="PANTHER" id="PTHR23150:SF19">
    <property type="entry name" value="FORMYLGLYCINE-GENERATING ENZYME"/>
    <property type="match status" value="1"/>
</dbReference>
<gene>
    <name evidence="2" type="ORF">NO2_0772</name>
</gene>
<dbReference type="InterPro" id="IPR005532">
    <property type="entry name" value="SUMF_dom"/>
</dbReference>
<dbReference type="EMBL" id="BGZO01000018">
    <property type="protein sequence ID" value="GBR76177.1"/>
    <property type="molecule type" value="Genomic_DNA"/>
</dbReference>
<reference evidence="2 3" key="1">
    <citation type="journal article" date="2019" name="ISME J.">
        <title>Genome analyses of uncultured TG2/ZB3 bacteria in 'Margulisbacteria' specifically attached to ectosymbiotic spirochetes of protists in the termite gut.</title>
        <authorList>
            <person name="Utami Y.D."/>
            <person name="Kuwahara H."/>
            <person name="Igai K."/>
            <person name="Murakami T."/>
            <person name="Sugaya K."/>
            <person name="Morikawa T."/>
            <person name="Nagura Y."/>
            <person name="Yuki M."/>
            <person name="Deevong P."/>
            <person name="Inoue T."/>
            <person name="Kihara K."/>
            <person name="Lo N."/>
            <person name="Yamada A."/>
            <person name="Ohkuma M."/>
            <person name="Hongoh Y."/>
        </authorList>
    </citation>
    <scope>NUCLEOTIDE SEQUENCE [LARGE SCALE GENOMIC DNA]</scope>
    <source>
        <strain evidence="2">NkOx7-02</strain>
    </source>
</reference>
<evidence type="ECO:0000259" key="1">
    <source>
        <dbReference type="Pfam" id="PF03781"/>
    </source>
</evidence>
<evidence type="ECO:0000313" key="2">
    <source>
        <dbReference type="EMBL" id="GBR76177.1"/>
    </source>
</evidence>
<accession>A0A388THJ1</accession>
<dbReference type="AlphaFoldDB" id="A0A388THJ1"/>
<sequence length="389" mass="43232">MTNSYNDTYDGIGSGQQLSAEKMTAALNLMEKVANKVETGRLSSGNTSAQYPSAKVVWDSLKEAETRIVQKAGGLEFTANKVTAANWAANKDSDVKYPSCAALTELLRSSDLERTANRVTKISVNEAADNKYLSAKAVWDLLASFEPLSPTMNENRYVKLTYGGRDFWIAKYETTQGEFNAVMGYNQSGYNGNDYPIENVNWYEAVQYCLHLTLESRDVPESIKGQVRGYYVDSGLCSQAWNSNKSMNFYDAVLKTEVYNTLAPSLPGCYRLPTSEEWGYACRGGTMTMYIWGNDWSATEMDKYGWYGGNSSNTTHAVGLKNPNAYGLYDVLGNVWEWCSDEYSIGSSNKVMRGGSYDINVGDVFASSYRSSNSPPIRHILGFRLARTI</sequence>
<dbReference type="Pfam" id="PF03781">
    <property type="entry name" value="FGE-sulfatase"/>
    <property type="match status" value="1"/>
</dbReference>
<dbReference type="SUPFAM" id="SSF56436">
    <property type="entry name" value="C-type lectin-like"/>
    <property type="match status" value="1"/>
</dbReference>
<keyword evidence="3" id="KW-1185">Reference proteome</keyword>
<dbReference type="Gene3D" id="3.90.1580.10">
    <property type="entry name" value="paralog of FGE (formylglycine-generating enzyme)"/>
    <property type="match status" value="1"/>
</dbReference>
<dbReference type="InterPro" id="IPR051043">
    <property type="entry name" value="Sulfatase_Mod_Factor_Kinase"/>
</dbReference>
<dbReference type="PANTHER" id="PTHR23150">
    <property type="entry name" value="SULFATASE MODIFYING FACTOR 1, 2"/>
    <property type="match status" value="1"/>
</dbReference>
<name>A0A388THJ1_9BACT</name>
<organism evidence="2 3">
    <name type="scientific">Candidatus Termititenax persephonae</name>
    <dbReference type="NCBI Taxonomy" id="2218525"/>
    <lineage>
        <taxon>Bacteria</taxon>
        <taxon>Bacillati</taxon>
        <taxon>Candidatus Margulisiibacteriota</taxon>
        <taxon>Candidatus Termititenacia</taxon>
        <taxon>Candidatus Termititenacales</taxon>
        <taxon>Candidatus Termititenacaceae</taxon>
        <taxon>Candidatus Termititenax</taxon>
    </lineage>
</organism>
<comment type="caution">
    <text evidence="2">The sequence shown here is derived from an EMBL/GenBank/DDBJ whole genome shotgun (WGS) entry which is preliminary data.</text>
</comment>
<feature type="domain" description="Sulfatase-modifying factor enzyme-like" evidence="1">
    <location>
        <begin position="162"/>
        <end position="387"/>
    </location>
</feature>
<proteinExistence type="predicted"/>
<dbReference type="InterPro" id="IPR016187">
    <property type="entry name" value="CTDL_fold"/>
</dbReference>
<dbReference type="Proteomes" id="UP000275925">
    <property type="component" value="Unassembled WGS sequence"/>
</dbReference>
<dbReference type="GO" id="GO:0120147">
    <property type="term" value="F:formylglycine-generating oxidase activity"/>
    <property type="evidence" value="ECO:0007669"/>
    <property type="project" value="TreeGrafter"/>
</dbReference>